<accession>A0A839EYT6</accession>
<dbReference type="EMBL" id="JACGXL010000001">
    <property type="protein sequence ID" value="MBA8886358.1"/>
    <property type="molecule type" value="Genomic_DNA"/>
</dbReference>
<evidence type="ECO:0000313" key="1">
    <source>
        <dbReference type="EMBL" id="MBA8886358.1"/>
    </source>
</evidence>
<sequence length="340" mass="34576">MRDADAALAIVDLGRLPGATQDWAGVVGISGDGRIIVGVDEGRAFRWDGSLHEIVGAKIASAANVDGSVIVGTLGSPSHAFRWTEAGGLQDLGALPGTSASDALGVSADGAVVVGRATTPQGSVPWIWDATNGMRSLGAFDGAASGSANAVSRDGTTVVGSSGNHAFRWTAQGGLQDLSPAPSSPAWAEANAVSADGAVVVGRYNANPGVGMRPLQFRWSGTGGFSDLASADWGAISPGNAHAVNGDATRIYGQLFMFLSDASIWSRATGTVKLADQLQAEGLDLTDWTLETALVASDDGDVVAGFGTRRIGADVVYLSWRVSGLDSVGPVFIDGFDTAD</sequence>
<evidence type="ECO:0000313" key="2">
    <source>
        <dbReference type="Proteomes" id="UP000550401"/>
    </source>
</evidence>
<dbReference type="Proteomes" id="UP000550401">
    <property type="component" value="Unassembled WGS sequence"/>
</dbReference>
<dbReference type="RefSeq" id="WP_182529446.1">
    <property type="nucleotide sequence ID" value="NZ_JACGXL010000001.1"/>
</dbReference>
<proteinExistence type="predicted"/>
<organism evidence="1 2">
    <name type="scientific">Dokdonella fugitiva</name>
    <dbReference type="NCBI Taxonomy" id="328517"/>
    <lineage>
        <taxon>Bacteria</taxon>
        <taxon>Pseudomonadati</taxon>
        <taxon>Pseudomonadota</taxon>
        <taxon>Gammaproteobacteria</taxon>
        <taxon>Lysobacterales</taxon>
        <taxon>Rhodanobacteraceae</taxon>
        <taxon>Dokdonella</taxon>
    </lineage>
</organism>
<keyword evidence="2" id="KW-1185">Reference proteome</keyword>
<gene>
    <name evidence="1" type="ORF">FHW12_000549</name>
</gene>
<reference evidence="1 2" key="1">
    <citation type="submission" date="2020-07" db="EMBL/GenBank/DDBJ databases">
        <title>Genomic Encyclopedia of Type Strains, Phase IV (KMG-V): Genome sequencing to study the core and pangenomes of soil and plant-associated prokaryotes.</title>
        <authorList>
            <person name="Whitman W."/>
        </authorList>
    </citation>
    <scope>NUCLEOTIDE SEQUENCE [LARGE SCALE GENOMIC DNA]</scope>
    <source>
        <strain evidence="1 2">RH2WT43</strain>
    </source>
</reference>
<dbReference type="AlphaFoldDB" id="A0A839EYT6"/>
<protein>
    <submittedName>
        <fullName evidence="1">Putative membrane protein</fullName>
    </submittedName>
</protein>
<comment type="caution">
    <text evidence="1">The sequence shown here is derived from an EMBL/GenBank/DDBJ whole genome shotgun (WGS) entry which is preliminary data.</text>
</comment>
<name>A0A839EYT6_9GAMM</name>